<organism evidence="2 3">
    <name type="scientific">Mycobacterium kansasii</name>
    <dbReference type="NCBI Taxonomy" id="1768"/>
    <lineage>
        <taxon>Bacteria</taxon>
        <taxon>Bacillati</taxon>
        <taxon>Actinomycetota</taxon>
        <taxon>Actinomycetes</taxon>
        <taxon>Mycobacteriales</taxon>
        <taxon>Mycobacteriaceae</taxon>
        <taxon>Mycobacterium</taxon>
    </lineage>
</organism>
<dbReference type="Proteomes" id="UP000188532">
    <property type="component" value="Unassembled WGS sequence"/>
</dbReference>
<dbReference type="GO" id="GO:0008887">
    <property type="term" value="F:glycerate kinase activity"/>
    <property type="evidence" value="ECO:0007669"/>
    <property type="project" value="UniProtKB-EC"/>
</dbReference>
<feature type="region of interest" description="Disordered" evidence="1">
    <location>
        <begin position="50"/>
        <end position="80"/>
    </location>
</feature>
<dbReference type="EMBL" id="MVBN01000008">
    <property type="protein sequence ID" value="OOK68081.1"/>
    <property type="molecule type" value="Genomic_DNA"/>
</dbReference>
<sequence length="411" mass="42011">MRAAGAGDQRRGIVLLLRSASIRVSPTLACNGRLVCFGCCCRCPRARPDPAARDAGTGGPGLLRRQPVGGGCRRGDRHRLDPLPAERHLHRGSAIRRRPGFIEVLQSRFGESRLLRVSGPLDTDVDAAWMFDQASATAYLECAQACGLSLLGGPPTTETALTAHSRGVGQLIAAAVAAGARRIVVGLGGSACTDGGYGMITELGGLDAARRRLAGVELIAASDVEYPLVGPWGAARVFAPQKGADAATVAALEARLEAWAVELDAAAGRAVSAEPGAGAAGGIGAGLLALGGRCESGAAIIAEHTHLADDLAEAQLIITGEGKFDEQSLHGKVVGEIAAAARPLGIPVIVLAGQVVLDKSTIRSSGIMSALSIADYAGSVRLALADAANQLMGLASEVAARLGNPRPARYR</sequence>
<dbReference type="PANTHER" id="PTHR21599:SF0">
    <property type="entry name" value="GLYCERATE KINASE"/>
    <property type="match status" value="1"/>
</dbReference>
<dbReference type="Pfam" id="PF02595">
    <property type="entry name" value="Gly_kinase"/>
    <property type="match status" value="2"/>
</dbReference>
<evidence type="ECO:0000256" key="1">
    <source>
        <dbReference type="SAM" id="MobiDB-lite"/>
    </source>
</evidence>
<dbReference type="PANTHER" id="PTHR21599">
    <property type="entry name" value="GLYCERATE KINASE"/>
    <property type="match status" value="1"/>
</dbReference>
<accession>A0A1V3WP63</accession>
<evidence type="ECO:0000313" key="2">
    <source>
        <dbReference type="EMBL" id="OOK68081.1"/>
    </source>
</evidence>
<protein>
    <submittedName>
        <fullName evidence="2">Glycerate kinase family protein</fullName>
        <ecNumber evidence="2">2.7.1.31</ecNumber>
    </submittedName>
</protein>
<dbReference type="EC" id="2.7.1.31" evidence="2"/>
<dbReference type="InterPro" id="IPR004381">
    <property type="entry name" value="Glycerate_kinase"/>
</dbReference>
<keyword evidence="2" id="KW-0418">Kinase</keyword>
<keyword evidence="2" id="KW-0808">Transferase</keyword>
<dbReference type="InterPro" id="IPR036129">
    <property type="entry name" value="Glycerate_kinase_sf"/>
</dbReference>
<reference evidence="2 3" key="1">
    <citation type="submission" date="2017-02" db="EMBL/GenBank/DDBJ databases">
        <title>Complete genome sequences of Mycobacterium kansasii strains isolated from rhesus macaques.</title>
        <authorList>
            <person name="Panda A."/>
            <person name="Nagaraj S."/>
            <person name="Zhao X."/>
            <person name="Tettelin H."/>
            <person name="Detolla L.J."/>
        </authorList>
    </citation>
    <scope>NUCLEOTIDE SEQUENCE [LARGE SCALE GENOMIC DNA]</scope>
    <source>
        <strain evidence="2 3">11-3469</strain>
    </source>
</reference>
<dbReference type="InterPro" id="IPR018193">
    <property type="entry name" value="Glyc_kinase_flavodox-like_fold"/>
</dbReference>
<dbReference type="GO" id="GO:0031388">
    <property type="term" value="P:organic acid phosphorylation"/>
    <property type="evidence" value="ECO:0007669"/>
    <property type="project" value="InterPro"/>
</dbReference>
<proteinExistence type="predicted"/>
<dbReference type="STRING" id="1768.B1T50_02810"/>
<evidence type="ECO:0000313" key="3">
    <source>
        <dbReference type="Proteomes" id="UP000188532"/>
    </source>
</evidence>
<dbReference type="SUPFAM" id="SSF110738">
    <property type="entry name" value="Glycerate kinase I"/>
    <property type="match status" value="1"/>
</dbReference>
<comment type="caution">
    <text evidence="2">The sequence shown here is derived from an EMBL/GenBank/DDBJ whole genome shotgun (WGS) entry which is preliminary data.</text>
</comment>
<name>A0A1V3WP63_MYCKA</name>
<gene>
    <name evidence="2" type="ORF">BZL29_6679</name>
</gene>
<dbReference type="Gene3D" id="3.90.1510.10">
    <property type="entry name" value="Glycerate kinase, domain 2"/>
    <property type="match status" value="2"/>
</dbReference>
<dbReference type="AlphaFoldDB" id="A0A1V3WP63"/>